<dbReference type="SUPFAM" id="SSF46785">
    <property type="entry name" value="Winged helix' DNA-binding domain"/>
    <property type="match status" value="1"/>
</dbReference>
<dbReference type="InterPro" id="IPR014757">
    <property type="entry name" value="Tscrpt_reg_IclR_C"/>
</dbReference>
<evidence type="ECO:0000313" key="6">
    <source>
        <dbReference type="EMBL" id="MEY9259377.1"/>
    </source>
</evidence>
<dbReference type="EMBL" id="JBGBYS010000014">
    <property type="protein sequence ID" value="MEY9259377.1"/>
    <property type="molecule type" value="Genomic_DNA"/>
</dbReference>
<evidence type="ECO:0000259" key="5">
    <source>
        <dbReference type="PROSITE" id="PS51078"/>
    </source>
</evidence>
<dbReference type="Pfam" id="PF01614">
    <property type="entry name" value="IclR_C"/>
    <property type="match status" value="1"/>
</dbReference>
<keyword evidence="7" id="KW-1185">Reference proteome</keyword>
<dbReference type="SMART" id="SM00346">
    <property type="entry name" value="HTH_ICLR"/>
    <property type="match status" value="1"/>
</dbReference>
<protein>
    <submittedName>
        <fullName evidence="6">DNA-binding IclR family transcriptional regulator</fullName>
    </submittedName>
</protein>
<dbReference type="Pfam" id="PF09339">
    <property type="entry name" value="HTH_IclR"/>
    <property type="match status" value="1"/>
</dbReference>
<proteinExistence type="predicted"/>
<dbReference type="SUPFAM" id="SSF55781">
    <property type="entry name" value="GAF domain-like"/>
    <property type="match status" value="1"/>
</dbReference>
<dbReference type="PROSITE" id="PS51078">
    <property type="entry name" value="ICLR_ED"/>
    <property type="match status" value="1"/>
</dbReference>
<comment type="caution">
    <text evidence="6">The sequence shown here is derived from an EMBL/GenBank/DDBJ whole genome shotgun (WGS) entry which is preliminary data.</text>
</comment>
<dbReference type="Proteomes" id="UP001565435">
    <property type="component" value="Unassembled WGS sequence"/>
</dbReference>
<dbReference type="Gene3D" id="3.30.450.40">
    <property type="match status" value="1"/>
</dbReference>
<evidence type="ECO:0000256" key="3">
    <source>
        <dbReference type="ARBA" id="ARBA00023163"/>
    </source>
</evidence>
<evidence type="ECO:0000313" key="7">
    <source>
        <dbReference type="Proteomes" id="UP001565435"/>
    </source>
</evidence>
<reference evidence="6 7" key="1">
    <citation type="submission" date="2024-07" db="EMBL/GenBank/DDBJ databases">
        <title>Mealworm larvae gut microbial communities from Newark, Delaware, USA.</title>
        <authorList>
            <person name="Blenner M."/>
        </authorList>
    </citation>
    <scope>NUCLEOTIDE SEQUENCE [LARGE SCALE GENOMIC DNA]</scope>
    <source>
        <strain evidence="6 7">UD i117</strain>
    </source>
</reference>
<dbReference type="GO" id="GO:0003677">
    <property type="term" value="F:DNA binding"/>
    <property type="evidence" value="ECO:0007669"/>
    <property type="project" value="UniProtKB-KW"/>
</dbReference>
<keyword evidence="2 6" id="KW-0238">DNA-binding</keyword>
<evidence type="ECO:0000256" key="1">
    <source>
        <dbReference type="ARBA" id="ARBA00023015"/>
    </source>
</evidence>
<keyword evidence="1" id="KW-0805">Transcription regulation</keyword>
<dbReference type="PROSITE" id="PS51077">
    <property type="entry name" value="HTH_ICLR"/>
    <property type="match status" value="1"/>
</dbReference>
<dbReference type="PANTHER" id="PTHR30136">
    <property type="entry name" value="HELIX-TURN-HELIX TRANSCRIPTIONAL REGULATOR, ICLR FAMILY"/>
    <property type="match status" value="1"/>
</dbReference>
<feature type="domain" description="IclR-ED" evidence="5">
    <location>
        <begin position="77"/>
        <end position="258"/>
    </location>
</feature>
<gene>
    <name evidence="6" type="ORF">ABH903_002409</name>
</gene>
<sequence length="261" mass="28300">MTEQQDSATEARSTPMRSLNRAIQIFEQLQRYRHPQRLKVIADDCGMSSSTALRLLRVLCDAGLVAQLGKSYRIGPAVVPASRVFLETDPLPQAARPVLARLAETTGFTASLFTRLGDERILIERAVGNASLGYELPQGRRLPLTRGAAGRVLISGLDDAALSEVLTASQRLGYEDENAKLADLKRRMSKDGDGFSFSEDERQVGIVSVAVLVPTIEWPTAESMSLTGPIHGTDRTALQATLPILQQAALQLAEALSAGRY</sequence>
<evidence type="ECO:0000256" key="2">
    <source>
        <dbReference type="ARBA" id="ARBA00023125"/>
    </source>
</evidence>
<accession>A0ABV4EMA6</accession>
<keyword evidence="3" id="KW-0804">Transcription</keyword>
<evidence type="ECO:0000259" key="4">
    <source>
        <dbReference type="PROSITE" id="PS51077"/>
    </source>
</evidence>
<dbReference type="Gene3D" id="1.10.10.10">
    <property type="entry name" value="Winged helix-like DNA-binding domain superfamily/Winged helix DNA-binding domain"/>
    <property type="match status" value="1"/>
</dbReference>
<name>A0ABV4EMA6_BREEP</name>
<dbReference type="InterPro" id="IPR036388">
    <property type="entry name" value="WH-like_DNA-bd_sf"/>
</dbReference>
<dbReference type="PANTHER" id="PTHR30136:SF35">
    <property type="entry name" value="HTH-TYPE TRANSCRIPTIONAL REGULATOR RV1719"/>
    <property type="match status" value="1"/>
</dbReference>
<dbReference type="RefSeq" id="WP_370036637.1">
    <property type="nucleotide sequence ID" value="NZ_JBGBYS010000014.1"/>
</dbReference>
<organism evidence="6 7">
    <name type="scientific">Brevibacterium epidermidis</name>
    <dbReference type="NCBI Taxonomy" id="1698"/>
    <lineage>
        <taxon>Bacteria</taxon>
        <taxon>Bacillati</taxon>
        <taxon>Actinomycetota</taxon>
        <taxon>Actinomycetes</taxon>
        <taxon>Micrococcales</taxon>
        <taxon>Brevibacteriaceae</taxon>
        <taxon>Brevibacterium</taxon>
    </lineage>
</organism>
<dbReference type="InterPro" id="IPR005471">
    <property type="entry name" value="Tscrpt_reg_IclR_N"/>
</dbReference>
<dbReference type="InterPro" id="IPR029016">
    <property type="entry name" value="GAF-like_dom_sf"/>
</dbReference>
<dbReference type="InterPro" id="IPR036390">
    <property type="entry name" value="WH_DNA-bd_sf"/>
</dbReference>
<dbReference type="InterPro" id="IPR050707">
    <property type="entry name" value="HTH_MetabolicPath_Reg"/>
</dbReference>
<feature type="domain" description="HTH iclR-type" evidence="4">
    <location>
        <begin position="16"/>
        <end position="76"/>
    </location>
</feature>